<dbReference type="Pfam" id="PF01027">
    <property type="entry name" value="Bax1-I"/>
    <property type="match status" value="1"/>
</dbReference>
<dbReference type="GO" id="GO:0016020">
    <property type="term" value="C:membrane"/>
    <property type="evidence" value="ECO:0007669"/>
    <property type="project" value="UniProtKB-SubCell"/>
</dbReference>
<evidence type="ECO:0000313" key="7">
    <source>
        <dbReference type="Proteomes" id="UP000182409"/>
    </source>
</evidence>
<proteinExistence type="predicted"/>
<dbReference type="RefSeq" id="WP_074653720.1">
    <property type="nucleotide sequence ID" value="NZ_FNSD01000001.1"/>
</dbReference>
<feature type="transmembrane region" description="Helical" evidence="5">
    <location>
        <begin position="74"/>
        <end position="98"/>
    </location>
</feature>
<name>A0A1H4MPF5_9BACT</name>
<protein>
    <recommendedName>
        <fullName evidence="8">FtsH-interacting integral membrane protein</fullName>
    </recommendedName>
</protein>
<dbReference type="EMBL" id="FNSD01000001">
    <property type="protein sequence ID" value="SEB84941.1"/>
    <property type="molecule type" value="Genomic_DNA"/>
</dbReference>
<feature type="transmembrane region" description="Helical" evidence="5">
    <location>
        <begin position="104"/>
        <end position="127"/>
    </location>
</feature>
<evidence type="ECO:0000256" key="5">
    <source>
        <dbReference type="SAM" id="Phobius"/>
    </source>
</evidence>
<dbReference type="Proteomes" id="UP000182409">
    <property type="component" value="Unassembled WGS sequence"/>
</dbReference>
<reference evidence="6 7" key="1">
    <citation type="submission" date="2016-10" db="EMBL/GenBank/DDBJ databases">
        <authorList>
            <person name="de Groot N.N."/>
        </authorList>
    </citation>
    <scope>NUCLEOTIDE SEQUENCE [LARGE SCALE GENOMIC DNA]</scope>
    <source>
        <strain evidence="6 7">AB35.6</strain>
    </source>
</reference>
<dbReference type="OrthoDB" id="9813298at2"/>
<organism evidence="6 7">
    <name type="scientific">Terriglobus roseus</name>
    <dbReference type="NCBI Taxonomy" id="392734"/>
    <lineage>
        <taxon>Bacteria</taxon>
        <taxon>Pseudomonadati</taxon>
        <taxon>Acidobacteriota</taxon>
        <taxon>Terriglobia</taxon>
        <taxon>Terriglobales</taxon>
        <taxon>Acidobacteriaceae</taxon>
        <taxon>Terriglobus</taxon>
    </lineage>
</organism>
<feature type="transmembrane region" description="Helical" evidence="5">
    <location>
        <begin position="134"/>
        <end position="157"/>
    </location>
</feature>
<evidence type="ECO:0000256" key="4">
    <source>
        <dbReference type="ARBA" id="ARBA00023136"/>
    </source>
</evidence>
<keyword evidence="4 5" id="KW-0472">Membrane</keyword>
<keyword evidence="2 5" id="KW-0812">Transmembrane</keyword>
<dbReference type="AlphaFoldDB" id="A0A1H4MPF5"/>
<dbReference type="InterPro" id="IPR006214">
    <property type="entry name" value="Bax_inhibitor_1-related"/>
</dbReference>
<evidence type="ECO:0000256" key="2">
    <source>
        <dbReference type="ARBA" id="ARBA00022692"/>
    </source>
</evidence>
<feature type="transmembrane region" description="Helical" evidence="5">
    <location>
        <begin position="192"/>
        <end position="213"/>
    </location>
</feature>
<feature type="transmembrane region" description="Helical" evidence="5">
    <location>
        <begin position="49"/>
        <end position="67"/>
    </location>
</feature>
<evidence type="ECO:0008006" key="8">
    <source>
        <dbReference type="Google" id="ProtNLM"/>
    </source>
</evidence>
<comment type="subcellular location">
    <subcellularLocation>
        <location evidence="1">Membrane</location>
        <topology evidence="1">Multi-pass membrane protein</topology>
    </subcellularLocation>
</comment>
<sequence length="220" mass="23520">MYVNRTNGFPTVIDVPREGTAPLLAKVLGITALGFFVTAIGVATAPPWSMLPGFIAVLALVFGINAVRRTNAGLAMGLFMALAFFMGWEISPIIHMYVRMIGPGIVFQAAVTTALGMTAMGCVAYLFSIDYRKLSGIALAGLLLLILASVISIFFHFLSPNTYSWIALAIFTALTVADFARIRAGGDGMGAVSLALGIYLDAINIFMILLQLFSGRSRRD</sequence>
<evidence type="ECO:0000256" key="1">
    <source>
        <dbReference type="ARBA" id="ARBA00004141"/>
    </source>
</evidence>
<feature type="transmembrane region" description="Helical" evidence="5">
    <location>
        <begin position="23"/>
        <end position="43"/>
    </location>
</feature>
<evidence type="ECO:0000313" key="6">
    <source>
        <dbReference type="EMBL" id="SEB84941.1"/>
    </source>
</evidence>
<gene>
    <name evidence="6" type="ORF">SAMN05443244_1999</name>
</gene>
<feature type="transmembrane region" description="Helical" evidence="5">
    <location>
        <begin position="163"/>
        <end position="180"/>
    </location>
</feature>
<accession>A0A1H4MPF5</accession>
<evidence type="ECO:0000256" key="3">
    <source>
        <dbReference type="ARBA" id="ARBA00022989"/>
    </source>
</evidence>
<keyword evidence="3 5" id="KW-1133">Transmembrane helix</keyword>